<keyword evidence="2" id="KW-1185">Reference proteome</keyword>
<organism evidence="1 2">
    <name type="scientific">Mucuna pruriens</name>
    <name type="common">Velvet bean</name>
    <name type="synonym">Dolichos pruriens</name>
    <dbReference type="NCBI Taxonomy" id="157652"/>
    <lineage>
        <taxon>Eukaryota</taxon>
        <taxon>Viridiplantae</taxon>
        <taxon>Streptophyta</taxon>
        <taxon>Embryophyta</taxon>
        <taxon>Tracheophyta</taxon>
        <taxon>Spermatophyta</taxon>
        <taxon>Magnoliopsida</taxon>
        <taxon>eudicotyledons</taxon>
        <taxon>Gunneridae</taxon>
        <taxon>Pentapetalae</taxon>
        <taxon>rosids</taxon>
        <taxon>fabids</taxon>
        <taxon>Fabales</taxon>
        <taxon>Fabaceae</taxon>
        <taxon>Papilionoideae</taxon>
        <taxon>50 kb inversion clade</taxon>
        <taxon>NPAAA clade</taxon>
        <taxon>indigoferoid/millettioid clade</taxon>
        <taxon>Phaseoleae</taxon>
        <taxon>Mucuna</taxon>
    </lineage>
</organism>
<protein>
    <recommendedName>
        <fullName evidence="3">Aspartic peptidase DDI1-type domain-containing protein</fullName>
    </recommendedName>
</protein>
<gene>
    <name evidence="1" type="ORF">CR513_06537</name>
</gene>
<dbReference type="PANTHER" id="PTHR33067:SF15">
    <property type="entry name" value="RNA-DIRECTED DNA POLYMERASE"/>
    <property type="match status" value="1"/>
</dbReference>
<dbReference type="EMBL" id="QJKJ01001117">
    <property type="protein sequence ID" value="RDY09139.1"/>
    <property type="molecule type" value="Genomic_DNA"/>
</dbReference>
<accession>A0A371I298</accession>
<proteinExistence type="predicted"/>
<dbReference type="Gene3D" id="2.40.70.10">
    <property type="entry name" value="Acid Proteases"/>
    <property type="match status" value="1"/>
</dbReference>
<dbReference type="CDD" id="cd00303">
    <property type="entry name" value="retropepsin_like"/>
    <property type="match status" value="1"/>
</dbReference>
<evidence type="ECO:0000313" key="2">
    <source>
        <dbReference type="Proteomes" id="UP000257109"/>
    </source>
</evidence>
<sequence>MTRSSSNILYDLDPDIELTLRRLRKVRSIVVSTNSSPNSSSNSDNSVSATNNIDFSLYSSFNSNTYSNLDLTDSNKLELMENQDCTLKEPAMPDVVYQPWCIEYPQLVSTQSYELKSGLIHLLPKFHGLIHLLSKFNPTDMCPTLLETESDNAEIVGAIGGNQYVRQPYQTRQFDGQQFKRPQQYRLSLSQGQYAVPQYGPTPNMSALNHNYYQQSGPRYPTPLSQQQQQQMLTQNNSLSMEEWMKFQQNMNATMHDLKMQIGQLANSSTGFGNLPSQTIPNPKGGNVSAVTQRSGKELHDNHPLLFPSWSLSTRKPKTDEDLLKMFRQVEINIPLLDAIKQVPKYAKFLKELCIHKRKKLKVGAEVGGVLSVFIQKEVTIGTQPALLRKYKDPKIFSISCTIGRCTFVNAMLDLGALINVMPASVYKFLNFGDPKPTSVVIQLDNRSVVQPVGILVDVLVQVNEMIFPVDFYVLDIEDETSGKGSTLILGRPFLMMARTKIDVYVRTLSMEFGDNLV</sequence>
<dbReference type="Proteomes" id="UP000257109">
    <property type="component" value="Unassembled WGS sequence"/>
</dbReference>
<dbReference type="OrthoDB" id="778454at2759"/>
<evidence type="ECO:0000313" key="1">
    <source>
        <dbReference type="EMBL" id="RDY09139.1"/>
    </source>
</evidence>
<reference evidence="1" key="1">
    <citation type="submission" date="2018-05" db="EMBL/GenBank/DDBJ databases">
        <title>Draft genome of Mucuna pruriens seed.</title>
        <authorList>
            <person name="Nnadi N.E."/>
            <person name="Vos R."/>
            <person name="Hasami M.H."/>
            <person name="Devisetty U.K."/>
            <person name="Aguiy J.C."/>
        </authorList>
    </citation>
    <scope>NUCLEOTIDE SEQUENCE [LARGE SCALE GENOMIC DNA]</scope>
    <source>
        <strain evidence="1">JCA_2017</strain>
    </source>
</reference>
<evidence type="ECO:0008006" key="3">
    <source>
        <dbReference type="Google" id="ProtNLM"/>
    </source>
</evidence>
<name>A0A371I298_MUCPR</name>
<comment type="caution">
    <text evidence="1">The sequence shown here is derived from an EMBL/GenBank/DDBJ whole genome shotgun (WGS) entry which is preliminary data.</text>
</comment>
<dbReference type="PANTHER" id="PTHR33067">
    <property type="entry name" value="RNA-DIRECTED DNA POLYMERASE-RELATED"/>
    <property type="match status" value="1"/>
</dbReference>
<dbReference type="InterPro" id="IPR021109">
    <property type="entry name" value="Peptidase_aspartic_dom_sf"/>
</dbReference>
<dbReference type="AlphaFoldDB" id="A0A371I298"/>
<feature type="non-terminal residue" evidence="1">
    <location>
        <position position="1"/>
    </location>
</feature>